<dbReference type="Proteomes" id="UP001341820">
    <property type="component" value="Unassembled WGS sequence"/>
</dbReference>
<accession>A0ABU6NIV8</accession>
<reference evidence="1 2" key="1">
    <citation type="submission" date="2023-03" db="EMBL/GenBank/DDBJ databases">
        <title>Bacillus Genome Sequencing.</title>
        <authorList>
            <person name="Dunlap C."/>
        </authorList>
    </citation>
    <scope>NUCLEOTIDE SEQUENCE [LARGE SCALE GENOMIC DNA]</scope>
    <source>
        <strain evidence="1 2">B-4107</strain>
    </source>
</reference>
<evidence type="ECO:0000313" key="1">
    <source>
        <dbReference type="EMBL" id="MED4128151.1"/>
    </source>
</evidence>
<dbReference type="RefSeq" id="WP_035393735.1">
    <property type="nucleotide sequence ID" value="NZ_CP042163.1"/>
</dbReference>
<gene>
    <name evidence="1" type="ORF">P5F74_08435</name>
</gene>
<sequence>MAEETKIQNLHRVIVTKGEFKDKKARVINIYDNTISVEFDDYTGRNDELQRTVIKHDDYEKIED</sequence>
<protein>
    <recommendedName>
        <fullName evidence="3">DUF2187 domain-containing protein</fullName>
    </recommendedName>
</protein>
<keyword evidence="2" id="KW-1185">Reference proteome</keyword>
<organism evidence="1 2">
    <name type="scientific">Shouchella miscanthi</name>
    <dbReference type="NCBI Taxonomy" id="2598861"/>
    <lineage>
        <taxon>Bacteria</taxon>
        <taxon>Bacillati</taxon>
        <taxon>Bacillota</taxon>
        <taxon>Bacilli</taxon>
        <taxon>Bacillales</taxon>
        <taxon>Bacillaceae</taxon>
        <taxon>Shouchella</taxon>
    </lineage>
</organism>
<name>A0ABU6NIV8_9BACI</name>
<evidence type="ECO:0008006" key="3">
    <source>
        <dbReference type="Google" id="ProtNLM"/>
    </source>
</evidence>
<dbReference type="EMBL" id="JAROAS010000013">
    <property type="protein sequence ID" value="MED4128151.1"/>
    <property type="molecule type" value="Genomic_DNA"/>
</dbReference>
<evidence type="ECO:0000313" key="2">
    <source>
        <dbReference type="Proteomes" id="UP001341820"/>
    </source>
</evidence>
<comment type="caution">
    <text evidence="1">The sequence shown here is derived from an EMBL/GenBank/DDBJ whole genome shotgun (WGS) entry which is preliminary data.</text>
</comment>
<proteinExistence type="predicted"/>